<comment type="caution">
    <text evidence="2">The sequence shown here is derived from an EMBL/GenBank/DDBJ whole genome shotgun (WGS) entry which is preliminary data.</text>
</comment>
<accession>A0A948RXB4</accession>
<gene>
    <name evidence="2" type="ORF">KJ970_07515</name>
</gene>
<sequence length="370" mass="42641">MAAPKETIWNLDPHTKAKHDILCNYLQAWFPILSTWHGRIIYYDGFAGPGRYKGGEIGSPLIALNVAKTHQGKLARDLVFVFVESDKRRAKHLESEIVALKPPKRFHCYIENKDFETALRETLDSIQEKGLQIAPTFAFVDPFGIKGLPFELIERLLSNPHCEVLITFMNVTLRRFADVIPKRINELLGHSDAADRLSALHTAKERVILARQLYAKSLERQARFVRYFAMRDKKDQELYDLFFATNHSKGHEKMKTAMWRLDETGNYSFSDGVDPDQATLFTSTPERDFAPILWERFRGQTVYSDEVLQYTWDKTAFLDKHAKGALRLLEAEEGFKGHSIEVDSKKADGDPRRRNTYPKGVRITFEDKES</sequence>
<reference evidence="2" key="1">
    <citation type="submission" date="2021-05" db="EMBL/GenBank/DDBJ databases">
        <title>Energy efficiency and biological interactions define the core microbiome of deep oligotrophic groundwater.</title>
        <authorList>
            <person name="Mehrshad M."/>
            <person name="Lopez-Fernandez M."/>
            <person name="Bell E."/>
            <person name="Bernier-Latmani R."/>
            <person name="Bertilsson S."/>
            <person name="Dopson M."/>
        </authorList>
    </citation>
    <scope>NUCLEOTIDE SEQUENCE</scope>
    <source>
        <strain evidence="2">Modern_marine.mb.64</strain>
    </source>
</reference>
<dbReference type="EMBL" id="JAHJDP010000036">
    <property type="protein sequence ID" value="MBU2690762.1"/>
    <property type="molecule type" value="Genomic_DNA"/>
</dbReference>
<dbReference type="AlphaFoldDB" id="A0A948RXB4"/>
<dbReference type="InterPro" id="IPR031009">
    <property type="entry name" value="Tcm_partner"/>
</dbReference>
<name>A0A948RXB4_UNCEI</name>
<dbReference type="Proteomes" id="UP000777784">
    <property type="component" value="Unassembled WGS sequence"/>
</dbReference>
<organism evidence="2 3">
    <name type="scientific">Eiseniibacteriota bacterium</name>
    <dbReference type="NCBI Taxonomy" id="2212470"/>
    <lineage>
        <taxon>Bacteria</taxon>
        <taxon>Candidatus Eiseniibacteriota</taxon>
    </lineage>
</organism>
<feature type="compositionally biased region" description="Basic and acidic residues" evidence="1">
    <location>
        <begin position="342"/>
        <end position="353"/>
    </location>
</feature>
<evidence type="ECO:0000313" key="2">
    <source>
        <dbReference type="EMBL" id="MBU2690762.1"/>
    </source>
</evidence>
<dbReference type="NCBIfam" id="TIGR04474">
    <property type="entry name" value="tcm_partner"/>
    <property type="match status" value="1"/>
</dbReference>
<evidence type="ECO:0000256" key="1">
    <source>
        <dbReference type="SAM" id="MobiDB-lite"/>
    </source>
</evidence>
<proteinExistence type="predicted"/>
<evidence type="ECO:0000313" key="3">
    <source>
        <dbReference type="Proteomes" id="UP000777784"/>
    </source>
</evidence>
<protein>
    <submittedName>
        <fullName evidence="2">Three-Cys-motif partner protein TcmP</fullName>
    </submittedName>
</protein>
<feature type="region of interest" description="Disordered" evidence="1">
    <location>
        <begin position="342"/>
        <end position="370"/>
    </location>
</feature>